<evidence type="ECO:0000256" key="1">
    <source>
        <dbReference type="ARBA" id="ARBA00022679"/>
    </source>
</evidence>
<proteinExistence type="predicted"/>
<evidence type="ECO:0000313" key="4">
    <source>
        <dbReference type="EMBL" id="ANX11757.1"/>
    </source>
</evidence>
<feature type="domain" description="N-acetyltransferase" evidence="3">
    <location>
        <begin position="4"/>
        <end position="165"/>
    </location>
</feature>
<reference evidence="4 5" key="1">
    <citation type="submission" date="2016-08" db="EMBL/GenBank/DDBJ databases">
        <title>Complete genome sequence of Fictibacillus arsenicus G25-54, a strain with toxicity to nematodes and a potential arsenic-resistance activity.</title>
        <authorList>
            <person name="Zheng Z."/>
        </authorList>
    </citation>
    <scope>NUCLEOTIDE SEQUENCE [LARGE SCALE GENOMIC DNA]</scope>
    <source>
        <strain evidence="4 5">G25-54</strain>
    </source>
</reference>
<dbReference type="EMBL" id="CP016761">
    <property type="protein sequence ID" value="ANX11757.1"/>
    <property type="molecule type" value="Genomic_DNA"/>
</dbReference>
<dbReference type="InterPro" id="IPR000182">
    <property type="entry name" value="GNAT_dom"/>
</dbReference>
<dbReference type="STRING" id="255247.ABE41_007025"/>
<organism evidence="4 5">
    <name type="scientific">Fictibacillus arsenicus</name>
    <dbReference type="NCBI Taxonomy" id="255247"/>
    <lineage>
        <taxon>Bacteria</taxon>
        <taxon>Bacillati</taxon>
        <taxon>Bacillota</taxon>
        <taxon>Bacilli</taxon>
        <taxon>Bacillales</taxon>
        <taxon>Fictibacillaceae</taxon>
        <taxon>Fictibacillus</taxon>
    </lineage>
</organism>
<dbReference type="RefSeq" id="WP_066288057.1">
    <property type="nucleotide sequence ID" value="NZ_CP016761.1"/>
</dbReference>
<keyword evidence="1" id="KW-0808">Transferase</keyword>
<dbReference type="AlphaFoldDB" id="A0A1B1Z2R8"/>
<protein>
    <recommendedName>
        <fullName evidence="3">N-acetyltransferase domain-containing protein</fullName>
    </recommendedName>
</protein>
<dbReference type="SUPFAM" id="SSF55729">
    <property type="entry name" value="Acyl-CoA N-acyltransferases (Nat)"/>
    <property type="match status" value="1"/>
</dbReference>
<dbReference type="InterPro" id="IPR050832">
    <property type="entry name" value="Bact_Acetyltransf"/>
</dbReference>
<dbReference type="CDD" id="cd04301">
    <property type="entry name" value="NAT_SF"/>
    <property type="match status" value="1"/>
</dbReference>
<dbReference type="PANTHER" id="PTHR43877">
    <property type="entry name" value="AMINOALKYLPHOSPHONATE N-ACETYLTRANSFERASE-RELATED-RELATED"/>
    <property type="match status" value="1"/>
</dbReference>
<evidence type="ECO:0000256" key="2">
    <source>
        <dbReference type="ARBA" id="ARBA00023315"/>
    </source>
</evidence>
<gene>
    <name evidence="4" type="ORF">ABE41_007025</name>
</gene>
<dbReference type="KEGG" id="far:ABE41_007025"/>
<keyword evidence="2" id="KW-0012">Acyltransferase</keyword>
<dbReference type="PROSITE" id="PS51186">
    <property type="entry name" value="GNAT"/>
    <property type="match status" value="1"/>
</dbReference>
<dbReference type="Proteomes" id="UP000077412">
    <property type="component" value="Chromosome"/>
</dbReference>
<dbReference type="InterPro" id="IPR016181">
    <property type="entry name" value="Acyl_CoA_acyltransferase"/>
</dbReference>
<name>A0A1B1Z2R8_9BACL</name>
<sequence length="305" mass="35635">MIEFDVIKASVKDSEDILSLLKEVAYWLKDKEINQWGYLLQGGDDREILQAIENQDTFVVLKDDVMVGTFTLSTTQSEWDQHIFGVDDTNDSLYIHRLAVFPRYMGKGIGKSILEWIEENHQSKKTYLKLDCVADNPRLNQFYRENGFEYLGETDKHSKYQKVLNSSINQSFRSSLEGFKESWKRSSLEDLKKWISVNYQAREIKNGEIFDFGYEESINGWEQAFNQFRQKDVEWLLTEDGIIPLKENEVMVILSASLIIEGKPLDTANLFFQTFRMEHGDWQLVRSYIEAGLPMEKVKSLSIFK</sequence>
<dbReference type="Gene3D" id="3.40.630.30">
    <property type="match status" value="1"/>
</dbReference>
<accession>A0A1B1Z2R8</accession>
<evidence type="ECO:0000313" key="5">
    <source>
        <dbReference type="Proteomes" id="UP000077412"/>
    </source>
</evidence>
<dbReference type="GO" id="GO:0016747">
    <property type="term" value="F:acyltransferase activity, transferring groups other than amino-acyl groups"/>
    <property type="evidence" value="ECO:0007669"/>
    <property type="project" value="InterPro"/>
</dbReference>
<evidence type="ECO:0000259" key="3">
    <source>
        <dbReference type="PROSITE" id="PS51186"/>
    </source>
</evidence>
<dbReference type="Pfam" id="PF00583">
    <property type="entry name" value="Acetyltransf_1"/>
    <property type="match status" value="1"/>
</dbReference>
<dbReference type="PANTHER" id="PTHR43877:SF2">
    <property type="entry name" value="AMINOALKYLPHOSPHONATE N-ACETYLTRANSFERASE-RELATED"/>
    <property type="match status" value="1"/>
</dbReference>
<keyword evidence="5" id="KW-1185">Reference proteome</keyword>